<reference evidence="1 2" key="1">
    <citation type="journal article" date="2022" name="DNA Res.">
        <title>Chromosomal-level genome assembly of the orchid tree Bauhinia variegata (Leguminosae; Cercidoideae) supports the allotetraploid origin hypothesis of Bauhinia.</title>
        <authorList>
            <person name="Zhong Y."/>
            <person name="Chen Y."/>
            <person name="Zheng D."/>
            <person name="Pang J."/>
            <person name="Liu Y."/>
            <person name="Luo S."/>
            <person name="Meng S."/>
            <person name="Qian L."/>
            <person name="Wei D."/>
            <person name="Dai S."/>
            <person name="Zhou R."/>
        </authorList>
    </citation>
    <scope>NUCLEOTIDE SEQUENCE [LARGE SCALE GENOMIC DNA]</scope>
    <source>
        <strain evidence="1">BV-YZ2020</strain>
    </source>
</reference>
<sequence length="261" mass="30373">MANNNDNCSLKDFVAPNANGLQSSIIRLIVEANNFELKYALLSMIFLEYCDTVKLNGVTFDAIRLRFFPFSLRDRARSWLLSLPIDSITTWDELLKAFLSKYFPPSKIAQLRNQITTFAQKEDESLFYAWDMYKELLHLCPHHGLERWLVLHTFYNGLNYNTKLTVDVATGHALMNKRLDKAYELIEDVALNHCQWSNERGPSKENFYSRQDPSMEQANFVNNFGQKGHSDAFSNTYNPNRRNHPNFSYRNSQNAAHKARE</sequence>
<evidence type="ECO:0000313" key="1">
    <source>
        <dbReference type="EMBL" id="KAI4299964.1"/>
    </source>
</evidence>
<protein>
    <submittedName>
        <fullName evidence="1">Uncharacterized protein</fullName>
    </submittedName>
</protein>
<gene>
    <name evidence="1" type="ORF">L6164_033385</name>
</gene>
<organism evidence="1 2">
    <name type="scientific">Bauhinia variegata</name>
    <name type="common">Purple orchid tree</name>
    <name type="synonym">Phanera variegata</name>
    <dbReference type="NCBI Taxonomy" id="167791"/>
    <lineage>
        <taxon>Eukaryota</taxon>
        <taxon>Viridiplantae</taxon>
        <taxon>Streptophyta</taxon>
        <taxon>Embryophyta</taxon>
        <taxon>Tracheophyta</taxon>
        <taxon>Spermatophyta</taxon>
        <taxon>Magnoliopsida</taxon>
        <taxon>eudicotyledons</taxon>
        <taxon>Gunneridae</taxon>
        <taxon>Pentapetalae</taxon>
        <taxon>rosids</taxon>
        <taxon>fabids</taxon>
        <taxon>Fabales</taxon>
        <taxon>Fabaceae</taxon>
        <taxon>Cercidoideae</taxon>
        <taxon>Cercideae</taxon>
        <taxon>Bauhiniinae</taxon>
        <taxon>Bauhinia</taxon>
    </lineage>
</organism>
<accession>A0ACB9KRJ2</accession>
<proteinExistence type="predicted"/>
<comment type="caution">
    <text evidence="1">The sequence shown here is derived from an EMBL/GenBank/DDBJ whole genome shotgun (WGS) entry which is preliminary data.</text>
</comment>
<evidence type="ECO:0000313" key="2">
    <source>
        <dbReference type="Proteomes" id="UP000828941"/>
    </source>
</evidence>
<dbReference type="EMBL" id="CM039438">
    <property type="protein sequence ID" value="KAI4299964.1"/>
    <property type="molecule type" value="Genomic_DNA"/>
</dbReference>
<keyword evidence="2" id="KW-1185">Reference proteome</keyword>
<name>A0ACB9KRJ2_BAUVA</name>
<dbReference type="Proteomes" id="UP000828941">
    <property type="component" value="Chromosome 13"/>
</dbReference>